<gene>
    <name evidence="3" type="ORF">SAMN05421847_0126</name>
</gene>
<evidence type="ECO:0000259" key="2">
    <source>
        <dbReference type="Pfam" id="PF01648"/>
    </source>
</evidence>
<dbReference type="Proteomes" id="UP000236738">
    <property type="component" value="Unassembled WGS sequence"/>
</dbReference>
<name>A0A1H5SFJ8_9FLAO</name>
<protein>
    <submittedName>
        <fullName evidence="3">Phosphopantetheinyl transferase</fullName>
    </submittedName>
</protein>
<organism evidence="3 4">
    <name type="scientific">Halpernia humi</name>
    <dbReference type="NCBI Taxonomy" id="493375"/>
    <lineage>
        <taxon>Bacteria</taxon>
        <taxon>Pseudomonadati</taxon>
        <taxon>Bacteroidota</taxon>
        <taxon>Flavobacteriia</taxon>
        <taxon>Flavobacteriales</taxon>
        <taxon>Weeksellaceae</taxon>
        <taxon>Chryseobacterium group</taxon>
        <taxon>Halpernia</taxon>
    </lineage>
</organism>
<evidence type="ECO:0000313" key="4">
    <source>
        <dbReference type="Proteomes" id="UP000236738"/>
    </source>
</evidence>
<dbReference type="GO" id="GO:0008897">
    <property type="term" value="F:holo-[acyl-carrier-protein] synthase activity"/>
    <property type="evidence" value="ECO:0007669"/>
    <property type="project" value="InterPro"/>
</dbReference>
<accession>A0A1H5SFJ8</accession>
<dbReference type="Gene3D" id="3.90.470.20">
    <property type="entry name" value="4'-phosphopantetheinyl transferase domain"/>
    <property type="match status" value="2"/>
</dbReference>
<dbReference type="GO" id="GO:0000287">
    <property type="term" value="F:magnesium ion binding"/>
    <property type="evidence" value="ECO:0007669"/>
    <property type="project" value="InterPro"/>
</dbReference>
<keyword evidence="4" id="KW-1185">Reference proteome</keyword>
<dbReference type="InterPro" id="IPR037143">
    <property type="entry name" value="4-PPantetheinyl_Trfase_dom_sf"/>
</dbReference>
<dbReference type="SUPFAM" id="SSF56214">
    <property type="entry name" value="4'-phosphopantetheinyl transferase"/>
    <property type="match status" value="1"/>
</dbReference>
<dbReference type="RefSeq" id="WP_103912191.1">
    <property type="nucleotide sequence ID" value="NZ_FNUS01000001.1"/>
</dbReference>
<proteinExistence type="predicted"/>
<dbReference type="Pfam" id="PF01648">
    <property type="entry name" value="ACPS"/>
    <property type="match status" value="1"/>
</dbReference>
<evidence type="ECO:0000313" key="3">
    <source>
        <dbReference type="EMBL" id="SEF49200.1"/>
    </source>
</evidence>
<dbReference type="AlphaFoldDB" id="A0A1H5SFJ8"/>
<keyword evidence="1 3" id="KW-0808">Transferase</keyword>
<evidence type="ECO:0000256" key="1">
    <source>
        <dbReference type="ARBA" id="ARBA00022679"/>
    </source>
</evidence>
<reference evidence="4" key="1">
    <citation type="submission" date="2016-10" db="EMBL/GenBank/DDBJ databases">
        <authorList>
            <person name="Varghese N."/>
            <person name="Submissions S."/>
        </authorList>
    </citation>
    <scope>NUCLEOTIDE SEQUENCE [LARGE SCALE GENOMIC DNA]</scope>
    <source>
        <strain evidence="4">DSM 21580</strain>
    </source>
</reference>
<sequence length="203" mass="24271">MPLYKDFSDEKATILLWKFDEDEELDFENLIETENLEKIKNYHPTKITEALLVRKALKSILPSHKILYKEREPFLVPKDYCISITHSFPFAAVAVSKEKIGIDMEKFNPKILRIEHKFIYPDEATFFSEQDKMEYLTVIWSVKESLYKIHHSNYWSLKRNYKVEPFDLKNLNKINCSVYDDNNCDHFSARVKFFEDFCFTIVD</sequence>
<feature type="domain" description="4'-phosphopantetheinyl transferase" evidence="2">
    <location>
        <begin position="100"/>
        <end position="201"/>
    </location>
</feature>
<dbReference type="InterPro" id="IPR008278">
    <property type="entry name" value="4-PPantetheinyl_Trfase_dom"/>
</dbReference>
<dbReference type="OrthoDB" id="1190494at2"/>
<dbReference type="EMBL" id="FNUS01000001">
    <property type="protein sequence ID" value="SEF49200.1"/>
    <property type="molecule type" value="Genomic_DNA"/>
</dbReference>